<organism evidence="1 2">
    <name type="scientific">Rhizobium phage RHph_TM30</name>
    <dbReference type="NCBI Taxonomy" id="2509764"/>
    <lineage>
        <taxon>Viruses</taxon>
        <taxon>Duplodnaviria</taxon>
        <taxon>Heunggongvirae</taxon>
        <taxon>Uroviricota</taxon>
        <taxon>Caudoviricetes</taxon>
        <taxon>Kleczkowskaviridae</taxon>
        <taxon>Cuauhnahuacvirus</taxon>
        <taxon>Cuauhnahuacvirus TM30</taxon>
    </lineage>
</organism>
<protein>
    <submittedName>
        <fullName evidence="1">Uncharacterized protein</fullName>
    </submittedName>
</protein>
<dbReference type="EMBL" id="MN988521">
    <property type="protein sequence ID" value="QIG71426.1"/>
    <property type="molecule type" value="Genomic_DNA"/>
</dbReference>
<evidence type="ECO:0000313" key="1">
    <source>
        <dbReference type="EMBL" id="QIG71426.1"/>
    </source>
</evidence>
<accession>A0A7S5R5D1</accession>
<evidence type="ECO:0000313" key="2">
    <source>
        <dbReference type="Proteomes" id="UP000629603"/>
    </source>
</evidence>
<sequence>MPYDIEKDPSGWYSDRESNLYNLGEKRRTHQSTKSYLLTSEMIGNKELPIYGKALDIYVPSGIVAEITVVPISNEDSEPQTYKRPQGAWILPKFVRRIVSVVGTGVEIHVEHD</sequence>
<proteinExistence type="predicted"/>
<name>A0A7S5R5D1_9CAUD</name>
<reference evidence="1 2" key="1">
    <citation type="submission" date="2020-01" db="EMBL/GenBank/DDBJ databases">
        <title>Patterns of diversity and host range of bacteriophage communities associated with bean-nodulatin bacteria.</title>
        <authorList>
            <person name="Vann Cauwenberghe J."/>
            <person name="Santamaria R.I."/>
            <person name="Bustos P."/>
            <person name="Juarez S."/>
            <person name="Gonzalez V."/>
        </authorList>
    </citation>
    <scope>NUCLEOTIDE SEQUENCE [LARGE SCALE GENOMIC DNA]</scope>
</reference>
<gene>
    <name evidence="1" type="ORF">EVB93_339</name>
</gene>
<keyword evidence="2" id="KW-1185">Reference proteome</keyword>
<dbReference type="Proteomes" id="UP000629603">
    <property type="component" value="Segment"/>
</dbReference>